<organism evidence="6 7">
    <name type="scientific">Mycolicibacterium rutilum</name>
    <name type="common">Mycobacterium rutilum</name>
    <dbReference type="NCBI Taxonomy" id="370526"/>
    <lineage>
        <taxon>Bacteria</taxon>
        <taxon>Bacillati</taxon>
        <taxon>Actinomycetota</taxon>
        <taxon>Actinomycetes</taxon>
        <taxon>Mycobacteriales</taxon>
        <taxon>Mycobacteriaceae</taxon>
        <taxon>Mycolicibacterium</taxon>
    </lineage>
</organism>
<evidence type="ECO:0000256" key="4">
    <source>
        <dbReference type="ARBA" id="ARBA00023012"/>
    </source>
</evidence>
<dbReference type="InterPro" id="IPR003594">
    <property type="entry name" value="HATPase_dom"/>
</dbReference>
<dbReference type="AlphaFoldDB" id="A0A1H6J0S9"/>
<dbReference type="SUPFAM" id="SSF55874">
    <property type="entry name" value="ATPase domain of HSP90 chaperone/DNA topoisomerase II/histidine kinase"/>
    <property type="match status" value="1"/>
</dbReference>
<dbReference type="EMBL" id="LT629971">
    <property type="protein sequence ID" value="SEH54153.1"/>
    <property type="molecule type" value="Genomic_DNA"/>
</dbReference>
<evidence type="ECO:0000256" key="2">
    <source>
        <dbReference type="ARBA" id="ARBA00012438"/>
    </source>
</evidence>
<dbReference type="SMART" id="SM00387">
    <property type="entry name" value="HATPase_c"/>
    <property type="match status" value="1"/>
</dbReference>
<feature type="domain" description="Histidine kinase" evidence="5">
    <location>
        <begin position="242"/>
        <end position="415"/>
    </location>
</feature>
<keyword evidence="7" id="KW-1185">Reference proteome</keyword>
<keyword evidence="3 6" id="KW-0418">Kinase</keyword>
<dbReference type="PROSITE" id="PS50109">
    <property type="entry name" value="HIS_KIN"/>
    <property type="match status" value="1"/>
</dbReference>
<evidence type="ECO:0000256" key="1">
    <source>
        <dbReference type="ARBA" id="ARBA00000085"/>
    </source>
</evidence>
<dbReference type="GO" id="GO:0004673">
    <property type="term" value="F:protein histidine kinase activity"/>
    <property type="evidence" value="ECO:0007669"/>
    <property type="project" value="UniProtKB-EC"/>
</dbReference>
<dbReference type="Gene3D" id="3.30.565.10">
    <property type="entry name" value="Histidine kinase-like ATPase, C-terminal domain"/>
    <property type="match status" value="1"/>
</dbReference>
<dbReference type="PANTHER" id="PTHR43065">
    <property type="entry name" value="SENSOR HISTIDINE KINASE"/>
    <property type="match status" value="1"/>
</dbReference>
<dbReference type="STRING" id="370526.SAMN04489835_1200"/>
<sequence length="429" mass="46818">MEGVGRFGQTSQRGAYFGAWNAYVSGAAQRYEVSVRLTRESELFVLAATDFAHFMKAQFPIAVHLIGGHVLGGMRQQQLLSQRLRLLGLGAITAGLTHQLNNPAAAIDRATAELCDSVTAIRKHVDDLAAAQTGPEAIAIVHMVQQAVRDTGAGTETPMPRASLDIADREDAVCALVEQRGLRDGPEFAAVFAESALEIEWLTILLARIAERSAPDRCTTHQQHALDWLRCLIRTDACISEVTNSSRRISALLTSAERYSQMDRGDYQLADVHDLLDSTLTVCAPQMQRASITVRRQWDLSLPKIHCYAGDLNQVWTNLFDNAVDAMGMSGTLTVRTALADDDRVAVTIADDGDGIGDDIIEHIFAPFFTTKTAERNAGLGLDLVWRIVQRHRGSVSVTSTPGRTEFTVTLPLQAPAPEIPLSCHRTAH</sequence>
<dbReference type="PRINTS" id="PR00344">
    <property type="entry name" value="BCTRLSENSOR"/>
</dbReference>
<dbReference type="InterPro" id="IPR036890">
    <property type="entry name" value="HATPase_C_sf"/>
</dbReference>
<evidence type="ECO:0000256" key="3">
    <source>
        <dbReference type="ARBA" id="ARBA00022777"/>
    </source>
</evidence>
<dbReference type="Proteomes" id="UP000182915">
    <property type="component" value="Chromosome I"/>
</dbReference>
<proteinExistence type="predicted"/>
<dbReference type="GO" id="GO:0000160">
    <property type="term" value="P:phosphorelay signal transduction system"/>
    <property type="evidence" value="ECO:0007669"/>
    <property type="project" value="UniProtKB-KW"/>
</dbReference>
<protein>
    <recommendedName>
        <fullName evidence="2">histidine kinase</fullName>
        <ecNumber evidence="2">2.7.13.3</ecNumber>
    </recommendedName>
</protein>
<dbReference type="Pfam" id="PF02518">
    <property type="entry name" value="HATPase_c"/>
    <property type="match status" value="1"/>
</dbReference>
<dbReference type="PANTHER" id="PTHR43065:SF48">
    <property type="entry name" value="HISTIDINE KINASE"/>
    <property type="match status" value="1"/>
</dbReference>
<dbReference type="InterPro" id="IPR005467">
    <property type="entry name" value="His_kinase_dom"/>
</dbReference>
<gene>
    <name evidence="6" type="ORF">SAMN04489835_1200</name>
</gene>
<reference evidence="7" key="1">
    <citation type="submission" date="2016-10" db="EMBL/GenBank/DDBJ databases">
        <authorList>
            <person name="Varghese N."/>
            <person name="Submissions S."/>
        </authorList>
    </citation>
    <scope>NUCLEOTIDE SEQUENCE [LARGE SCALE GENOMIC DNA]</scope>
    <source>
        <strain evidence="7">DSM 45405</strain>
    </source>
</reference>
<evidence type="ECO:0000313" key="7">
    <source>
        <dbReference type="Proteomes" id="UP000182915"/>
    </source>
</evidence>
<evidence type="ECO:0000313" key="6">
    <source>
        <dbReference type="EMBL" id="SEH54153.1"/>
    </source>
</evidence>
<accession>A0A1H6J0S9</accession>
<comment type="catalytic activity">
    <reaction evidence="1">
        <text>ATP + protein L-histidine = ADP + protein N-phospho-L-histidine.</text>
        <dbReference type="EC" id="2.7.13.3"/>
    </reaction>
</comment>
<name>A0A1H6J0S9_MYCRU</name>
<evidence type="ECO:0000259" key="5">
    <source>
        <dbReference type="PROSITE" id="PS50109"/>
    </source>
</evidence>
<dbReference type="InterPro" id="IPR004358">
    <property type="entry name" value="Sig_transdc_His_kin-like_C"/>
</dbReference>
<keyword evidence="4" id="KW-0902">Two-component regulatory system</keyword>
<dbReference type="EC" id="2.7.13.3" evidence="2"/>
<keyword evidence="3 6" id="KW-0808">Transferase</keyword>